<dbReference type="InterPro" id="IPR044992">
    <property type="entry name" value="ChyE-like"/>
</dbReference>
<dbReference type="SUPFAM" id="SSF52317">
    <property type="entry name" value="Class I glutamine amidotransferase-like"/>
    <property type="match status" value="1"/>
</dbReference>
<dbReference type="InterPro" id="IPR029062">
    <property type="entry name" value="Class_I_gatase-like"/>
</dbReference>
<feature type="domain" description="Glutamine amidotransferase" evidence="1">
    <location>
        <begin position="85"/>
        <end position="190"/>
    </location>
</feature>
<dbReference type="CDD" id="cd01741">
    <property type="entry name" value="GATase1_1"/>
    <property type="match status" value="1"/>
</dbReference>
<reference evidence="2 3" key="1">
    <citation type="submission" date="2017-06" db="EMBL/GenBank/DDBJ databases">
        <title>Whole Genome Sequences of Colwellia marinimaniae MTCD1.</title>
        <authorList>
            <person name="Kusumoto H."/>
            <person name="Inoue M."/>
            <person name="Tanikawa K."/>
            <person name="Maeji H."/>
            <person name="Cameron J.H."/>
            <person name="Bartlett D.H."/>
        </authorList>
    </citation>
    <scope>NUCLEOTIDE SEQUENCE [LARGE SCALE GENOMIC DNA]</scope>
    <source>
        <strain evidence="2 3">MTCD1</strain>
    </source>
</reference>
<evidence type="ECO:0000259" key="1">
    <source>
        <dbReference type="Pfam" id="PF00117"/>
    </source>
</evidence>
<proteinExistence type="predicted"/>
<dbReference type="InterPro" id="IPR017926">
    <property type="entry name" value="GATASE"/>
</dbReference>
<dbReference type="PANTHER" id="PTHR42695">
    <property type="entry name" value="GLUTAMINE AMIDOTRANSFERASE YLR126C-RELATED"/>
    <property type="match status" value="1"/>
</dbReference>
<gene>
    <name evidence="2" type="ORF">MTCD1_00923</name>
</gene>
<dbReference type="PANTHER" id="PTHR42695:SF5">
    <property type="entry name" value="GLUTAMINE AMIDOTRANSFERASE YLR126C-RELATED"/>
    <property type="match status" value="1"/>
</dbReference>
<dbReference type="PROSITE" id="PS51273">
    <property type="entry name" value="GATASE_TYPE_1"/>
    <property type="match status" value="1"/>
</dbReference>
<name>A0ABQ0MUL2_9GAMM</name>
<organism evidence="2 3">
    <name type="scientific">Colwellia marinimaniae</name>
    <dbReference type="NCBI Taxonomy" id="1513592"/>
    <lineage>
        <taxon>Bacteria</taxon>
        <taxon>Pseudomonadati</taxon>
        <taxon>Pseudomonadota</taxon>
        <taxon>Gammaproteobacteria</taxon>
        <taxon>Alteromonadales</taxon>
        <taxon>Colwelliaceae</taxon>
        <taxon>Colwellia</taxon>
    </lineage>
</organism>
<sequence>MKLGILLCDHVQPALQEEFADLDHMFTQLLSQCDSTIELHYYWVVDGEFPDNIDVCDAYMTSGSKASVNDDLPWITRLERFVWQLFVGGKPFVGICFGHQLIAKILGGKVAYSAKGWGVGVATTKVHCHKPWMQPHKKQIKLVVSHQEQVEQLPADAEVLMANDFCPYAMIQVGNNFIGLQGHPEFSRAYAKAIMQNRKTIIAEKNFTQGLQSLSQQGDGELVMRWLINFIQQVIAR</sequence>
<dbReference type="Proteomes" id="UP000197068">
    <property type="component" value="Unassembled WGS sequence"/>
</dbReference>
<dbReference type="RefSeq" id="WP_057181587.1">
    <property type="nucleotide sequence ID" value="NZ_BDQM01000005.1"/>
</dbReference>
<evidence type="ECO:0000313" key="2">
    <source>
        <dbReference type="EMBL" id="GAW95321.1"/>
    </source>
</evidence>
<accession>A0ABQ0MUL2</accession>
<evidence type="ECO:0000313" key="3">
    <source>
        <dbReference type="Proteomes" id="UP000197068"/>
    </source>
</evidence>
<dbReference type="EMBL" id="BDQM01000005">
    <property type="protein sequence ID" value="GAW95321.1"/>
    <property type="molecule type" value="Genomic_DNA"/>
</dbReference>
<comment type="caution">
    <text evidence="2">The sequence shown here is derived from an EMBL/GenBank/DDBJ whole genome shotgun (WGS) entry which is preliminary data.</text>
</comment>
<dbReference type="Gene3D" id="3.40.50.880">
    <property type="match status" value="1"/>
</dbReference>
<keyword evidence="3" id="KW-1185">Reference proteome</keyword>
<protein>
    <submittedName>
        <fullName evidence="2">GMP synthase</fullName>
    </submittedName>
</protein>
<dbReference type="Pfam" id="PF00117">
    <property type="entry name" value="GATase"/>
    <property type="match status" value="1"/>
</dbReference>